<feature type="domain" description="CzcB-like C-terminal circularly permuted SH3-like" evidence="7">
    <location>
        <begin position="287"/>
        <end position="345"/>
    </location>
</feature>
<proteinExistence type="inferred from homology"/>
<dbReference type="FunFam" id="2.40.30.170:FF:000010">
    <property type="entry name" value="Efflux RND transporter periplasmic adaptor subunit"/>
    <property type="match status" value="1"/>
</dbReference>
<dbReference type="InterPro" id="IPR058791">
    <property type="entry name" value="3HB_CusB"/>
</dbReference>
<dbReference type="InterPro" id="IPR058649">
    <property type="entry name" value="CzcB_C"/>
</dbReference>
<evidence type="ECO:0000259" key="4">
    <source>
        <dbReference type="Pfam" id="PF25869"/>
    </source>
</evidence>
<dbReference type="Pfam" id="PF25919">
    <property type="entry name" value="BSH_CusB"/>
    <property type="match status" value="1"/>
</dbReference>
<dbReference type="InterPro" id="IPR058792">
    <property type="entry name" value="Beta-barrel_RND_2"/>
</dbReference>
<dbReference type="NCBIfam" id="TIGR01730">
    <property type="entry name" value="RND_mfp"/>
    <property type="match status" value="1"/>
</dbReference>
<dbReference type="GO" id="GO:0022857">
    <property type="term" value="F:transmembrane transporter activity"/>
    <property type="evidence" value="ECO:0007669"/>
    <property type="project" value="InterPro"/>
</dbReference>
<sequence>MSDTTQPSGMASMDHTDMDNTENGSMREQEGVVRVSPATVQNIGVRTAEVPVEPLRRTIRTTGQFKMDERGMRTVSLKVGGWVETLHADYEGAIVKKGEPLLELYSPELVATQEEYLLALRNARRMEGSSDAKRLVEATRRRLDHWDLTESQIEEIEARGEPKRTVTFHAPTSGEVMHKNVTEGQRIEPGRALMDIADISTVWLIADVNQQDLPWIEEGMPVRIRLVSDPGETQEGQVDHIYHMLDTETRTAKVRITLPGGHRTLRKPGAYATVYLEARPTEATPVVPSEAVVSNGEREVVIQALGDGRFRPRPVMTGLETGGRVQILDGLSGGEQIVTSAQFLIDSEARLEGAMSMMMGDM</sequence>
<evidence type="ECO:0000256" key="1">
    <source>
        <dbReference type="ARBA" id="ARBA00009477"/>
    </source>
</evidence>
<dbReference type="GO" id="GO:0046914">
    <property type="term" value="F:transition metal ion binding"/>
    <property type="evidence" value="ECO:0007669"/>
    <property type="project" value="TreeGrafter"/>
</dbReference>
<dbReference type="GO" id="GO:0030288">
    <property type="term" value="C:outer membrane-bounded periplasmic space"/>
    <property type="evidence" value="ECO:0007669"/>
    <property type="project" value="TreeGrafter"/>
</dbReference>
<evidence type="ECO:0000313" key="9">
    <source>
        <dbReference type="Proteomes" id="UP001155027"/>
    </source>
</evidence>
<name>A0A9X2PT22_9BACT</name>
<gene>
    <name evidence="8" type="ORF">GGP71_000163</name>
</gene>
<dbReference type="Proteomes" id="UP001155027">
    <property type="component" value="Unassembled WGS sequence"/>
</dbReference>
<accession>A0A9X2PT22</accession>
<dbReference type="AlphaFoldDB" id="A0A9X2PT22"/>
<dbReference type="SUPFAM" id="SSF111369">
    <property type="entry name" value="HlyD-like secretion proteins"/>
    <property type="match status" value="1"/>
</dbReference>
<dbReference type="Gene3D" id="2.40.30.170">
    <property type="match status" value="1"/>
</dbReference>
<evidence type="ECO:0000313" key="8">
    <source>
        <dbReference type="EMBL" id="MCS3676267.1"/>
    </source>
</evidence>
<feature type="region of interest" description="Disordered" evidence="3">
    <location>
        <begin position="1"/>
        <end position="33"/>
    </location>
</feature>
<evidence type="ECO:0000256" key="3">
    <source>
        <dbReference type="SAM" id="MobiDB-lite"/>
    </source>
</evidence>
<dbReference type="Pfam" id="PF25975">
    <property type="entry name" value="CzcB_C"/>
    <property type="match status" value="1"/>
</dbReference>
<dbReference type="InterPro" id="IPR051909">
    <property type="entry name" value="MFP_Cation_Efflux"/>
</dbReference>
<dbReference type="PANTHER" id="PTHR30097:SF15">
    <property type="entry name" value="CATION EFFLUX SYSTEM PROTEIN CUSB"/>
    <property type="match status" value="1"/>
</dbReference>
<comment type="caution">
    <text evidence="8">The sequence shown here is derived from an EMBL/GenBank/DDBJ whole genome shotgun (WGS) entry which is preliminary data.</text>
</comment>
<protein>
    <submittedName>
        <fullName evidence="8">RND family efflux transporter MFP subunit</fullName>
    </submittedName>
</protein>
<evidence type="ECO:0000259" key="5">
    <source>
        <dbReference type="Pfam" id="PF25919"/>
    </source>
</evidence>
<organism evidence="8 9">
    <name type="scientific">Salinibacter ruber</name>
    <dbReference type="NCBI Taxonomy" id="146919"/>
    <lineage>
        <taxon>Bacteria</taxon>
        <taxon>Pseudomonadati</taxon>
        <taxon>Rhodothermota</taxon>
        <taxon>Rhodothermia</taxon>
        <taxon>Rhodothermales</taxon>
        <taxon>Salinibacteraceae</taxon>
        <taxon>Salinibacter</taxon>
    </lineage>
</organism>
<dbReference type="GO" id="GO:0016020">
    <property type="term" value="C:membrane"/>
    <property type="evidence" value="ECO:0007669"/>
    <property type="project" value="InterPro"/>
</dbReference>
<feature type="domain" description="CusB-like three alpha-helical bundle" evidence="4">
    <location>
        <begin position="108"/>
        <end position="163"/>
    </location>
</feature>
<comment type="similarity">
    <text evidence="1">Belongs to the membrane fusion protein (MFP) (TC 8.A.1) family.</text>
</comment>
<dbReference type="PANTHER" id="PTHR30097">
    <property type="entry name" value="CATION EFFLUX SYSTEM PROTEIN CUSB"/>
    <property type="match status" value="1"/>
</dbReference>
<keyword evidence="2" id="KW-0813">Transport</keyword>
<dbReference type="Gene3D" id="2.40.50.100">
    <property type="match status" value="1"/>
</dbReference>
<dbReference type="Pfam" id="PF25954">
    <property type="entry name" value="Beta-barrel_RND_2"/>
    <property type="match status" value="1"/>
</dbReference>
<dbReference type="EMBL" id="JANUAU010000001">
    <property type="protein sequence ID" value="MCS3676267.1"/>
    <property type="molecule type" value="Genomic_DNA"/>
</dbReference>
<feature type="domain" description="CusB-like beta-barrel" evidence="6">
    <location>
        <begin position="201"/>
        <end position="278"/>
    </location>
</feature>
<dbReference type="GO" id="GO:0060003">
    <property type="term" value="P:copper ion export"/>
    <property type="evidence" value="ECO:0007669"/>
    <property type="project" value="TreeGrafter"/>
</dbReference>
<dbReference type="Gene3D" id="6.10.140.730">
    <property type="match status" value="1"/>
</dbReference>
<dbReference type="InterPro" id="IPR058790">
    <property type="entry name" value="BSH_CusB"/>
</dbReference>
<dbReference type="Gene3D" id="2.40.420.20">
    <property type="match status" value="1"/>
</dbReference>
<reference evidence="8" key="1">
    <citation type="submission" date="2022-08" db="EMBL/GenBank/DDBJ databases">
        <title>Genomic Encyclopedia of Type Strains, Phase V (KMG-V): Genome sequencing to study the core and pangenomes of soil and plant-associated prokaryotes.</title>
        <authorList>
            <person name="Whitman W."/>
        </authorList>
    </citation>
    <scope>NUCLEOTIDE SEQUENCE</scope>
    <source>
        <strain evidence="8">0</strain>
    </source>
</reference>
<dbReference type="InterPro" id="IPR006143">
    <property type="entry name" value="RND_pump_MFP"/>
</dbReference>
<dbReference type="Pfam" id="PF25869">
    <property type="entry name" value="3HB_CusB"/>
    <property type="match status" value="1"/>
</dbReference>
<dbReference type="GO" id="GO:0015679">
    <property type="term" value="P:plasma membrane copper ion transport"/>
    <property type="evidence" value="ECO:0007669"/>
    <property type="project" value="TreeGrafter"/>
</dbReference>
<evidence type="ECO:0000259" key="7">
    <source>
        <dbReference type="Pfam" id="PF25975"/>
    </source>
</evidence>
<feature type="domain" description="CusB-like barrel-sandwich hybrid" evidence="5">
    <location>
        <begin position="73"/>
        <end position="197"/>
    </location>
</feature>
<evidence type="ECO:0000259" key="6">
    <source>
        <dbReference type="Pfam" id="PF25954"/>
    </source>
</evidence>
<dbReference type="RefSeq" id="WP_259079124.1">
    <property type="nucleotide sequence ID" value="NZ_JANUAU010000001.1"/>
</dbReference>
<evidence type="ECO:0000256" key="2">
    <source>
        <dbReference type="ARBA" id="ARBA00022448"/>
    </source>
</evidence>